<sequence length="152" mass="16386">MSTMTMNAISFDDRALQSALHSLEMSCQDLTPAMRKIAGALLAETQYNFEDEGNPPWPPSLAAQARGGQTLQDSGHLARSVTTDYGESHVAIGSNLAYAAIHQKGGKAGRKRAVTLPARPYLPVDEQGELSVEAKLSVLDTILRHLESAARR</sequence>
<reference evidence="1 2" key="1">
    <citation type="submission" date="2020-02" db="EMBL/GenBank/DDBJ databases">
        <authorList>
            <person name="Subbiah M."/>
            <person name="Call D."/>
        </authorList>
    </citation>
    <scope>NUCLEOTIDE SEQUENCE [LARGE SCALE GENOMIC DNA]</scope>
    <source>
        <strain evidence="1 2">8375wC2</strain>
    </source>
</reference>
<dbReference type="EMBL" id="JAAGYI010000291">
    <property type="protein sequence ID" value="NEM89189.1"/>
    <property type="molecule type" value="Genomic_DNA"/>
</dbReference>
<name>A0A6D0Y4A5_ECOLX</name>
<protein>
    <submittedName>
        <fullName evidence="1">Phage virion morphogenesis protein</fullName>
    </submittedName>
</protein>
<dbReference type="Proteomes" id="UP000469708">
    <property type="component" value="Unassembled WGS sequence"/>
</dbReference>
<gene>
    <name evidence="1" type="ORF">G3V95_27890</name>
</gene>
<accession>A0A6D0Y4A5</accession>
<proteinExistence type="predicted"/>
<comment type="caution">
    <text evidence="1">The sequence shown here is derived from an EMBL/GenBank/DDBJ whole genome shotgun (WGS) entry which is preliminary data.</text>
</comment>
<organism evidence="1 2">
    <name type="scientific">Escherichia coli</name>
    <dbReference type="NCBI Taxonomy" id="562"/>
    <lineage>
        <taxon>Bacteria</taxon>
        <taxon>Pseudomonadati</taxon>
        <taxon>Pseudomonadota</taxon>
        <taxon>Gammaproteobacteria</taxon>
        <taxon>Enterobacterales</taxon>
        <taxon>Enterobacteriaceae</taxon>
        <taxon>Escherichia</taxon>
    </lineage>
</organism>
<dbReference type="InterPro" id="IPR006522">
    <property type="entry name" value="Phage_virion_morphogenesis"/>
</dbReference>
<dbReference type="AlphaFoldDB" id="A0A6D0Y4A5"/>
<evidence type="ECO:0000313" key="2">
    <source>
        <dbReference type="Proteomes" id="UP000469708"/>
    </source>
</evidence>
<dbReference type="Pfam" id="PF05069">
    <property type="entry name" value="Phage_tail_S"/>
    <property type="match status" value="1"/>
</dbReference>
<dbReference type="NCBIfam" id="TIGR01635">
    <property type="entry name" value="tail_comp_S"/>
    <property type="match status" value="1"/>
</dbReference>
<dbReference type="RefSeq" id="WP_032217829.1">
    <property type="nucleotide sequence ID" value="NZ_BGDY01000050.1"/>
</dbReference>
<evidence type="ECO:0000313" key="1">
    <source>
        <dbReference type="EMBL" id="NEM89189.1"/>
    </source>
</evidence>